<sequence length="159" mass="17438">MVSQPTIPRMDANTARTENMRRLVAEAGGPAEWARRFGHARWQQAQVSQWISEAKPKGIGRNLARDLEAAMGLAPGELDRQESGPSQDPRLERAIVEAAVKLVRELDAMSPQPPPPETYATRLYLAMLVAREEGAASILEGQDLVGALRRFAAELRKAG</sequence>
<dbReference type="Proteomes" id="UP000471082">
    <property type="component" value="Unassembled WGS sequence"/>
</dbReference>
<evidence type="ECO:0000313" key="2">
    <source>
        <dbReference type="EMBL" id="RXD52318.1"/>
    </source>
</evidence>
<protein>
    <submittedName>
        <fullName evidence="1">Uncharacterized protein</fullName>
    </submittedName>
</protein>
<dbReference type="EMBL" id="PUUL01000088">
    <property type="protein sequence ID" value="RXD52318.1"/>
    <property type="molecule type" value="Genomic_DNA"/>
</dbReference>
<name>A0A6L9VCM0_XANPE</name>
<dbReference type="AlphaFoldDB" id="A0A6L9VCM0"/>
<dbReference type="Proteomes" id="UP000289372">
    <property type="component" value="Unassembled WGS sequence"/>
</dbReference>
<gene>
    <name evidence="2" type="ORF">DB769_15275</name>
    <name evidence="1" type="ORF">G3W61_11235</name>
</gene>
<reference evidence="1 4" key="2">
    <citation type="submission" date="2019-11" db="EMBL/GenBank/DDBJ databases">
        <title>Genome-resolved metagenomics to study the prevalence of co-infection and intraspecific heterogeneity among plant pathogen metapopulations.</title>
        <authorList>
            <person name="Newberry E."/>
            <person name="Bhandari R."/>
            <person name="Kemble J."/>
            <person name="Sikora E."/>
            <person name="Potnis N."/>
        </authorList>
    </citation>
    <scope>NUCLEOTIDE SEQUENCE [LARGE SCALE GENOMIC DNA]</scope>
    <source>
        <strain evidence="1">Xp_Tom_Tuscaloosa_18b</strain>
    </source>
</reference>
<organism evidence="1 4">
    <name type="scientific">Xanthomonas perforans</name>
    <dbReference type="NCBI Taxonomy" id="442694"/>
    <lineage>
        <taxon>Bacteria</taxon>
        <taxon>Pseudomonadati</taxon>
        <taxon>Pseudomonadota</taxon>
        <taxon>Gammaproteobacteria</taxon>
        <taxon>Lysobacterales</taxon>
        <taxon>Lysobacteraceae</taxon>
        <taxon>Xanthomonas</taxon>
    </lineage>
</organism>
<dbReference type="EMBL" id="JAAGYU010000044">
    <property type="protein sequence ID" value="NEL76822.1"/>
    <property type="molecule type" value="Genomic_DNA"/>
</dbReference>
<reference evidence="2 3" key="1">
    <citation type="submission" date="2018-02" db="EMBL/GenBank/DDBJ databases">
        <title>Characterization of Xanthomonas diversity in transplant houses and field plants.</title>
        <authorList>
            <person name="Abrahamian P."/>
            <person name="Timilsina S."/>
            <person name="Minsavage G.V."/>
            <person name="Goss E.M."/>
            <person name="Jones J.B."/>
            <person name="Vallad G.E."/>
        </authorList>
    </citation>
    <scope>NUCLEOTIDE SEQUENCE [LARGE SCALE GENOMIC DNA]</scope>
    <source>
        <strain evidence="2 3">GEV2132</strain>
    </source>
</reference>
<evidence type="ECO:0000313" key="1">
    <source>
        <dbReference type="EMBL" id="NEL76822.1"/>
    </source>
</evidence>
<evidence type="ECO:0000313" key="4">
    <source>
        <dbReference type="Proteomes" id="UP000471082"/>
    </source>
</evidence>
<accession>A0A6L9VCM0</accession>
<comment type="caution">
    <text evidence="1">The sequence shown here is derived from an EMBL/GenBank/DDBJ whole genome shotgun (WGS) entry which is preliminary data.</text>
</comment>
<proteinExistence type="predicted"/>
<evidence type="ECO:0000313" key="3">
    <source>
        <dbReference type="Proteomes" id="UP000289372"/>
    </source>
</evidence>
<dbReference type="RefSeq" id="WP_052756069.1">
    <property type="nucleotide sequence ID" value="NZ_PUUL01000088.1"/>
</dbReference>